<feature type="domain" description="HNH" evidence="1">
    <location>
        <begin position="5"/>
        <end position="41"/>
    </location>
</feature>
<gene>
    <name evidence="2" type="ORF">LCGC14_2256860</name>
</gene>
<organism evidence="2">
    <name type="scientific">marine sediment metagenome</name>
    <dbReference type="NCBI Taxonomy" id="412755"/>
    <lineage>
        <taxon>unclassified sequences</taxon>
        <taxon>metagenomes</taxon>
        <taxon>ecological metagenomes</taxon>
    </lineage>
</organism>
<dbReference type="CDD" id="cd00085">
    <property type="entry name" value="HNHc"/>
    <property type="match status" value="1"/>
</dbReference>
<accession>A0A0F9D0S6</accession>
<dbReference type="InterPro" id="IPR003615">
    <property type="entry name" value="HNH_nuc"/>
</dbReference>
<comment type="caution">
    <text evidence="2">The sequence shown here is derived from an EMBL/GenBank/DDBJ whole genome shotgun (WGS) entry which is preliminary data.</text>
</comment>
<dbReference type="GO" id="GO:0008270">
    <property type="term" value="F:zinc ion binding"/>
    <property type="evidence" value="ECO:0007669"/>
    <property type="project" value="InterPro"/>
</dbReference>
<reference evidence="2" key="1">
    <citation type="journal article" date="2015" name="Nature">
        <title>Complex archaea that bridge the gap between prokaryotes and eukaryotes.</title>
        <authorList>
            <person name="Spang A."/>
            <person name="Saw J.H."/>
            <person name="Jorgensen S.L."/>
            <person name="Zaremba-Niedzwiedzka K."/>
            <person name="Martijn J."/>
            <person name="Lind A.E."/>
            <person name="van Eijk R."/>
            <person name="Schleper C."/>
            <person name="Guy L."/>
            <person name="Ettema T.J."/>
        </authorList>
    </citation>
    <scope>NUCLEOTIDE SEQUENCE</scope>
</reference>
<dbReference type="GO" id="GO:0003676">
    <property type="term" value="F:nucleic acid binding"/>
    <property type="evidence" value="ECO:0007669"/>
    <property type="project" value="InterPro"/>
</dbReference>
<evidence type="ECO:0000259" key="1">
    <source>
        <dbReference type="Pfam" id="PF01844"/>
    </source>
</evidence>
<dbReference type="Gene3D" id="1.10.30.50">
    <property type="match status" value="1"/>
</dbReference>
<protein>
    <recommendedName>
        <fullName evidence="1">HNH domain-containing protein</fullName>
    </recommendedName>
</protein>
<proteinExistence type="predicted"/>
<dbReference type="InterPro" id="IPR002711">
    <property type="entry name" value="HNH"/>
</dbReference>
<name>A0A0F9D0S6_9ZZZZ</name>
<sequence>MKGKCKICGWVGFIHEHHIIRVSDNGANTPNNLIQLCPNHHSETLGKEEEFAKKHNLEGEEMSKDKLEALEKASNIYMKCYFNGISINEILDFVLIIKKYGFTQDRLIGIHLNLSENAIKRYRGIR</sequence>
<dbReference type="GO" id="GO:0004519">
    <property type="term" value="F:endonuclease activity"/>
    <property type="evidence" value="ECO:0007669"/>
    <property type="project" value="InterPro"/>
</dbReference>
<evidence type="ECO:0000313" key="2">
    <source>
        <dbReference type="EMBL" id="KKL55293.1"/>
    </source>
</evidence>
<dbReference type="AlphaFoldDB" id="A0A0F9D0S6"/>
<dbReference type="Pfam" id="PF01844">
    <property type="entry name" value="HNH"/>
    <property type="match status" value="1"/>
</dbReference>
<dbReference type="EMBL" id="LAZR01030889">
    <property type="protein sequence ID" value="KKL55293.1"/>
    <property type="molecule type" value="Genomic_DNA"/>
</dbReference>